<feature type="transmembrane region" description="Helical" evidence="1">
    <location>
        <begin position="53"/>
        <end position="77"/>
    </location>
</feature>
<dbReference type="Proteomes" id="UP000222768">
    <property type="component" value="Unassembled WGS sequence"/>
</dbReference>
<accession>A0A855ES46</accession>
<organism evidence="2 3">
    <name type="scientific">Leclercia adecarboxylata</name>
    <dbReference type="NCBI Taxonomy" id="83655"/>
    <lineage>
        <taxon>Bacteria</taxon>
        <taxon>Pseudomonadati</taxon>
        <taxon>Pseudomonadota</taxon>
        <taxon>Gammaproteobacteria</taxon>
        <taxon>Enterobacterales</taxon>
        <taxon>Enterobacteriaceae</taxon>
        <taxon>Leclercia</taxon>
    </lineage>
</organism>
<proteinExistence type="predicted"/>
<comment type="caution">
    <text evidence="2">The sequence shown here is derived from an EMBL/GenBank/DDBJ whole genome shotgun (WGS) entry which is preliminary data.</text>
</comment>
<dbReference type="AlphaFoldDB" id="A0A855ES46"/>
<evidence type="ECO:0000256" key="1">
    <source>
        <dbReference type="SAM" id="Phobius"/>
    </source>
</evidence>
<keyword evidence="1" id="KW-0812">Transmembrane</keyword>
<name>A0A855ES46_9ENTR</name>
<evidence type="ECO:0000313" key="2">
    <source>
        <dbReference type="EMBL" id="PHH04322.1"/>
    </source>
</evidence>
<sequence length="82" mass="9810">MKPSTSVVIWLSELALLCLVYSLLCITMPDIYLYDIYTDKFGFLTEAQWYDRYIFTLSVLSLLLTTFLIWLFARYLYKKKTQ</sequence>
<keyword evidence="1" id="KW-1133">Transmembrane helix</keyword>
<protein>
    <submittedName>
        <fullName evidence="2">Uncharacterized protein</fullName>
    </submittedName>
</protein>
<evidence type="ECO:0000313" key="3">
    <source>
        <dbReference type="Proteomes" id="UP000222768"/>
    </source>
</evidence>
<dbReference type="EMBL" id="PDLK01000002">
    <property type="protein sequence ID" value="PHH04322.1"/>
    <property type="molecule type" value="Genomic_DNA"/>
</dbReference>
<reference evidence="3" key="1">
    <citation type="submission" date="2017-09" db="EMBL/GenBank/DDBJ databases">
        <title>FDA dAtabase for Regulatory Grade micrObial Sequences (FDA-ARGOS): Supporting development and validation of Infectious Disease Dx tests.</title>
        <authorList>
            <person name="Minogue T."/>
            <person name="Wolcott M."/>
            <person name="Wasieloski L."/>
            <person name="Aguilar W."/>
            <person name="Moore D."/>
            <person name="Tallon L."/>
            <person name="Sadzewicz L."/>
            <person name="Ott S."/>
            <person name="Zhao X."/>
            <person name="Nagaraj S."/>
            <person name="Vavikolanu K."/>
            <person name="Aluvathingal J."/>
            <person name="Nadendla S."/>
            <person name="Sichtig H."/>
        </authorList>
    </citation>
    <scope>NUCLEOTIDE SEQUENCE [LARGE SCALE GENOMIC DNA]</scope>
    <source>
        <strain evidence="3">FDAARGOS_404</strain>
    </source>
</reference>
<gene>
    <name evidence="2" type="ORF">CRX53_10220</name>
</gene>
<keyword evidence="1" id="KW-0472">Membrane</keyword>
<feature type="transmembrane region" description="Helical" evidence="1">
    <location>
        <begin position="7"/>
        <end position="33"/>
    </location>
</feature>